<dbReference type="GO" id="GO:0009279">
    <property type="term" value="C:cell outer membrane"/>
    <property type="evidence" value="ECO:0007669"/>
    <property type="project" value="UniProtKB-SubCell"/>
</dbReference>
<sequence length="956" mass="102746">MTSYVLNGGKTKLACAVSSALSPVSASRSAMLGMLVCGAMIAPGTTFAQSDELETLEEIVVTGYRSSLARATDLKRNASGVVDAISAEDIGVFPDTNLAESLQRITGVSIDRSRGEGSQVTVRGFGPEFNLVTLNGRQMPTHNGDNRSFDFADLASEGIAGVQVYKTGVADVPTGGIGSTINIQTARPLDAPGMKSVVSLKAVHDTSTTKGDDLTPEVSGIYSNTFADDTIGIAIAGSYQKRDNGVNTGTVGDYNNFPGTADQDWAAGTAAWGGLPRDENQINRPADSDIYAVPQSVGYEIAEFSRERINGQLALQWRPNDSVTTTLDYFYSEVDFERTFNNYSGWFNFAGVQSTYSDGPVASPLIYTEVNSATDFAMAAGRDGTRTENNSLGLNVEWQVNDKLALEFDFHSSEAERGASGNNGTASQLAIASFTRQRTTAYLNGELPILELDLTGPLSADDMIVTGSVFDNEAAKMEIQQLSAGGAYEFTDTTSIDFGVQLTEVDNRSQFSNVQRDTWGGTTQAGDIADLLTPASAADAFDQLSNGNDSRRQTQFFVFDIDALIARTEALGATQSTGGDCGTGLCPSSNFTTDRITEEDSSAAYIQVNLDRQLGDIPVRIKAGLRYEETDVVSQALVPVYASVVQQSDNEFSAIQAVDANGAVVQDFTRLTGEYDFILPNLDIRFDLTDNVVARASYSETITRPSFVDIQGGLTINSLIRVSGGNGNSGNPDLDPLESKNIDLSLEYYFGGSDYASVGYFNKDVKNFIGTAIFQDQVLFPGLIHPATGAPVTFDVTAPVNNEDSSIDGWEIAVQKTFGDSGFGVIANATIVNGDLEYEPTSLDTQFVLPGLSDSANLIGFYENDRFQARLMYNWRDDFFNGIAGSAAATPGPVNVSSFGQWDVNIRYVVSDNLTVFLEGLNITEETVRTYGRDELQVIQALQTGARYNLGVRYEF</sequence>
<evidence type="ECO:0000256" key="3">
    <source>
        <dbReference type="ARBA" id="ARBA00023237"/>
    </source>
</evidence>
<dbReference type="EMBL" id="BMXA01000004">
    <property type="protein sequence ID" value="GHA13334.1"/>
    <property type="molecule type" value="Genomic_DNA"/>
</dbReference>
<evidence type="ECO:0000259" key="5">
    <source>
        <dbReference type="Pfam" id="PF00593"/>
    </source>
</evidence>
<name>A0A918RY22_9GAMM</name>
<feature type="domain" description="TonB-dependent receptor plug" evidence="6">
    <location>
        <begin position="75"/>
        <end position="175"/>
    </location>
</feature>
<dbReference type="InterPro" id="IPR036942">
    <property type="entry name" value="Beta-barrel_TonB_sf"/>
</dbReference>
<evidence type="ECO:0000313" key="7">
    <source>
        <dbReference type="EMBL" id="GHA13334.1"/>
    </source>
</evidence>
<dbReference type="NCBIfam" id="TIGR01782">
    <property type="entry name" value="TonB-Xanth-Caul"/>
    <property type="match status" value="1"/>
</dbReference>
<dbReference type="Pfam" id="PF00593">
    <property type="entry name" value="TonB_dep_Rec_b-barrel"/>
    <property type="match status" value="1"/>
</dbReference>
<evidence type="ECO:0000256" key="1">
    <source>
        <dbReference type="ARBA" id="ARBA00004442"/>
    </source>
</evidence>
<keyword evidence="4" id="KW-0798">TonB box</keyword>
<evidence type="ECO:0000256" key="4">
    <source>
        <dbReference type="RuleBase" id="RU003357"/>
    </source>
</evidence>
<dbReference type="InterPro" id="IPR012910">
    <property type="entry name" value="Plug_dom"/>
</dbReference>
<keyword evidence="7" id="KW-0675">Receptor</keyword>
<evidence type="ECO:0000313" key="8">
    <source>
        <dbReference type="Proteomes" id="UP000614811"/>
    </source>
</evidence>
<protein>
    <submittedName>
        <fullName evidence="7">TonB-dependent receptor</fullName>
    </submittedName>
</protein>
<dbReference type="Gene3D" id="2.170.130.10">
    <property type="entry name" value="TonB-dependent receptor, plug domain"/>
    <property type="match status" value="1"/>
</dbReference>
<dbReference type="Pfam" id="PF07715">
    <property type="entry name" value="Plug"/>
    <property type="match status" value="1"/>
</dbReference>
<dbReference type="RefSeq" id="WP_189401422.1">
    <property type="nucleotide sequence ID" value="NZ_BMXA01000004.1"/>
</dbReference>
<feature type="domain" description="TonB-dependent receptor-like beta-barrel" evidence="5">
    <location>
        <begin position="477"/>
        <end position="923"/>
    </location>
</feature>
<dbReference type="CDD" id="cd01347">
    <property type="entry name" value="ligand_gated_channel"/>
    <property type="match status" value="1"/>
</dbReference>
<dbReference type="SUPFAM" id="SSF56935">
    <property type="entry name" value="Porins"/>
    <property type="match status" value="1"/>
</dbReference>
<dbReference type="Proteomes" id="UP000614811">
    <property type="component" value="Unassembled WGS sequence"/>
</dbReference>
<reference evidence="7" key="2">
    <citation type="submission" date="2020-09" db="EMBL/GenBank/DDBJ databases">
        <authorList>
            <person name="Sun Q."/>
            <person name="Kim S."/>
        </authorList>
    </citation>
    <scope>NUCLEOTIDE SEQUENCE</scope>
    <source>
        <strain evidence="7">KCTC 12711</strain>
    </source>
</reference>
<dbReference type="PANTHER" id="PTHR40980">
    <property type="entry name" value="PLUG DOMAIN-CONTAINING PROTEIN"/>
    <property type="match status" value="1"/>
</dbReference>
<comment type="caution">
    <text evidence="7">The sequence shown here is derived from an EMBL/GenBank/DDBJ whole genome shotgun (WGS) entry which is preliminary data.</text>
</comment>
<evidence type="ECO:0000259" key="6">
    <source>
        <dbReference type="Pfam" id="PF07715"/>
    </source>
</evidence>
<comment type="subcellular location">
    <subcellularLocation>
        <location evidence="1 4">Cell outer membrane</location>
    </subcellularLocation>
</comment>
<dbReference type="Gene3D" id="2.40.170.20">
    <property type="entry name" value="TonB-dependent receptor, beta-barrel domain"/>
    <property type="match status" value="1"/>
</dbReference>
<dbReference type="PANTHER" id="PTHR40980:SF3">
    <property type="entry name" value="TONB-DEPENDENT RECEPTOR-LIKE BETA-BARREL DOMAIN-CONTAINING PROTEIN"/>
    <property type="match status" value="1"/>
</dbReference>
<accession>A0A918RY22</accession>
<gene>
    <name evidence="7" type="primary">iroN</name>
    <name evidence="7" type="ORF">GCM10008090_23830</name>
</gene>
<keyword evidence="2 4" id="KW-0472">Membrane</keyword>
<dbReference type="InterPro" id="IPR037066">
    <property type="entry name" value="Plug_dom_sf"/>
</dbReference>
<keyword evidence="8" id="KW-1185">Reference proteome</keyword>
<dbReference type="InterPro" id="IPR010104">
    <property type="entry name" value="TonB_rcpt_bac"/>
</dbReference>
<dbReference type="InterPro" id="IPR000531">
    <property type="entry name" value="Beta-barrel_TonB"/>
</dbReference>
<organism evidence="7 8">
    <name type="scientific">Arenicella chitinivorans</name>
    <dbReference type="NCBI Taxonomy" id="1329800"/>
    <lineage>
        <taxon>Bacteria</taxon>
        <taxon>Pseudomonadati</taxon>
        <taxon>Pseudomonadota</taxon>
        <taxon>Gammaproteobacteria</taxon>
        <taxon>Arenicellales</taxon>
        <taxon>Arenicellaceae</taxon>
        <taxon>Arenicella</taxon>
    </lineage>
</organism>
<keyword evidence="3" id="KW-0998">Cell outer membrane</keyword>
<dbReference type="AlphaFoldDB" id="A0A918RY22"/>
<comment type="similarity">
    <text evidence="4">Belongs to the TonB-dependent receptor family.</text>
</comment>
<reference evidence="7" key="1">
    <citation type="journal article" date="2014" name="Int. J. Syst. Evol. Microbiol.">
        <title>Complete genome sequence of Corynebacterium casei LMG S-19264T (=DSM 44701T), isolated from a smear-ripened cheese.</title>
        <authorList>
            <consortium name="US DOE Joint Genome Institute (JGI-PGF)"/>
            <person name="Walter F."/>
            <person name="Albersmeier A."/>
            <person name="Kalinowski J."/>
            <person name="Ruckert C."/>
        </authorList>
    </citation>
    <scope>NUCLEOTIDE SEQUENCE</scope>
    <source>
        <strain evidence="7">KCTC 12711</strain>
    </source>
</reference>
<proteinExistence type="inferred from homology"/>
<evidence type="ECO:0000256" key="2">
    <source>
        <dbReference type="ARBA" id="ARBA00023136"/>
    </source>
</evidence>